<dbReference type="VEuPathDB" id="TriTrypDB:TcBrA4_0108000"/>
<organism evidence="1 2">
    <name type="scientific">Trypanosoma cruzi</name>
    <dbReference type="NCBI Taxonomy" id="5693"/>
    <lineage>
        <taxon>Eukaryota</taxon>
        <taxon>Discoba</taxon>
        <taxon>Euglenozoa</taxon>
        <taxon>Kinetoplastea</taxon>
        <taxon>Metakinetoplastina</taxon>
        <taxon>Trypanosomatida</taxon>
        <taxon>Trypanosomatidae</taxon>
        <taxon>Trypanosoma</taxon>
        <taxon>Schizotrypanum</taxon>
    </lineage>
</organism>
<dbReference type="VEuPathDB" id="TriTrypDB:TcG_12265"/>
<proteinExistence type="predicted"/>
<evidence type="ECO:0000313" key="2">
    <source>
        <dbReference type="Proteomes" id="UP000246078"/>
    </source>
</evidence>
<reference evidence="1 2" key="1">
    <citation type="journal article" date="2018" name="Microb. Genom.">
        <title>Expanding an expanded genome: long-read sequencing of Trypanosoma cruzi.</title>
        <authorList>
            <person name="Berna L."/>
            <person name="Rodriguez M."/>
            <person name="Chiribao M.L."/>
            <person name="Parodi-Talice A."/>
            <person name="Pita S."/>
            <person name="Rijo G."/>
            <person name="Alvarez-Valin F."/>
            <person name="Robello C."/>
        </authorList>
    </citation>
    <scope>NUCLEOTIDE SEQUENCE [LARGE SCALE GENOMIC DNA]</scope>
    <source>
        <strain evidence="1 2">TCC</strain>
    </source>
</reference>
<sequence>MEEEVFLLSCRPRHFLCAACFWLLSHFSVHYRHFGDNTLLQGAANKGSSKSHALTWEPQRKHEFLESCGIQASFSHVVSAENPTDGISRGRVFTLQDLAKGSGGVLWQEESKVCHFVSYNISITNKIQRVMRVAIRIYILGADNEEVASPRPLHLTFLFIRLV</sequence>
<comment type="caution">
    <text evidence="1">The sequence shown here is derived from an EMBL/GenBank/DDBJ whole genome shotgun (WGS) entry which is preliminary data.</text>
</comment>
<accession>A0A2V2XAB7</accession>
<dbReference type="EMBL" id="PRFC01000017">
    <property type="protein sequence ID" value="PWV17756.1"/>
    <property type="molecule type" value="Genomic_DNA"/>
</dbReference>
<dbReference type="VEuPathDB" id="TriTrypDB:ECC02_012482"/>
<evidence type="ECO:0000313" key="1">
    <source>
        <dbReference type="EMBL" id="PWV17756.1"/>
    </source>
</evidence>
<dbReference type="VEuPathDB" id="TriTrypDB:TCDM_13125"/>
<keyword evidence="1" id="KW-0418">Kinase</keyword>
<dbReference type="VEuPathDB" id="TriTrypDB:TCSYLVIO_003631"/>
<gene>
    <name evidence="1" type="ORF">C3747_17g341</name>
</gene>
<dbReference type="GO" id="GO:0016301">
    <property type="term" value="F:kinase activity"/>
    <property type="evidence" value="ECO:0007669"/>
    <property type="project" value="UniProtKB-KW"/>
</dbReference>
<dbReference type="VEuPathDB" id="TriTrypDB:TcCL_NonESM09710"/>
<dbReference type="AlphaFoldDB" id="A0A2V2XAB7"/>
<dbReference type="VEuPathDB" id="TriTrypDB:TcYC6_0036890"/>
<name>A0A2V2XAB7_TRYCR</name>
<keyword evidence="1" id="KW-0808">Transferase</keyword>
<dbReference type="VEuPathDB" id="TriTrypDB:C3747_17g341"/>
<protein>
    <submittedName>
        <fullName evidence="1">Putative target of rapamycin (TOR) kinase 1</fullName>
    </submittedName>
</protein>
<dbReference type="Proteomes" id="UP000246078">
    <property type="component" value="Unassembled WGS sequence"/>
</dbReference>